<dbReference type="EMBL" id="JACAZH010000009">
    <property type="protein sequence ID" value="KAF7359491.1"/>
    <property type="molecule type" value="Genomic_DNA"/>
</dbReference>
<dbReference type="Pfam" id="PF05721">
    <property type="entry name" value="PhyH"/>
    <property type="match status" value="1"/>
</dbReference>
<evidence type="ECO:0000313" key="2">
    <source>
        <dbReference type="Proteomes" id="UP000623467"/>
    </source>
</evidence>
<dbReference type="Gene3D" id="2.60.120.620">
    <property type="entry name" value="q2cbj1_9rhob like domain"/>
    <property type="match status" value="1"/>
</dbReference>
<dbReference type="InterPro" id="IPR008775">
    <property type="entry name" value="Phytyl_CoA_dOase-like"/>
</dbReference>
<organism evidence="1 2">
    <name type="scientific">Mycena sanguinolenta</name>
    <dbReference type="NCBI Taxonomy" id="230812"/>
    <lineage>
        <taxon>Eukaryota</taxon>
        <taxon>Fungi</taxon>
        <taxon>Dikarya</taxon>
        <taxon>Basidiomycota</taxon>
        <taxon>Agaricomycotina</taxon>
        <taxon>Agaricomycetes</taxon>
        <taxon>Agaricomycetidae</taxon>
        <taxon>Agaricales</taxon>
        <taxon>Marasmiineae</taxon>
        <taxon>Mycenaceae</taxon>
        <taxon>Mycena</taxon>
    </lineage>
</organism>
<dbReference type="GO" id="GO:0051213">
    <property type="term" value="F:dioxygenase activity"/>
    <property type="evidence" value="ECO:0007669"/>
    <property type="project" value="UniProtKB-KW"/>
</dbReference>
<evidence type="ECO:0000313" key="1">
    <source>
        <dbReference type="EMBL" id="KAF7359491.1"/>
    </source>
</evidence>
<dbReference type="PANTHER" id="PTHR31630">
    <property type="entry name" value="PHYTANOYL-COA DIOXYGENASE-RELATED-RELATED"/>
    <property type="match status" value="1"/>
</dbReference>
<sequence>MSTTQTITQTDTPTKVALNPASVRVFSPFKLKTGTEHFIDDLASQGYAVVKGAIPPDRARAYQQRAFDWLRSFDDSLDLDDPSTWKTAKLPVQTDKNTYEAYGVVHESFMWDVRMEPGVIEPFAKIWGTRDLLVSFDSLNITLPGLKPVRAPWPHVDQAPRKRGMHCVQGIVNLSHAGPEDGSLVVVVGSNKYTEEYFDTHTKPADWEWRDNRYFNEKEMEWFRTRGCEVRRVEAEPGDLILWDSRTIHYGGEPTEKSKTIRTVVYAAYAPAVLASKEAIAEKQKVFAANGATTHWPHDNIKLRELFATLPDGTPDPRNRGEPLQKAEQTDKLLKLAGVMAY</sequence>
<dbReference type="Proteomes" id="UP000623467">
    <property type="component" value="Unassembled WGS sequence"/>
</dbReference>
<reference evidence="1" key="1">
    <citation type="submission" date="2020-05" db="EMBL/GenBank/DDBJ databases">
        <title>Mycena genomes resolve the evolution of fungal bioluminescence.</title>
        <authorList>
            <person name="Tsai I.J."/>
        </authorList>
    </citation>
    <scope>NUCLEOTIDE SEQUENCE</scope>
    <source>
        <strain evidence="1">160909Yilan</strain>
    </source>
</reference>
<dbReference type="AlphaFoldDB" id="A0A8H6YIS9"/>
<name>A0A8H6YIS9_9AGAR</name>
<dbReference type="OrthoDB" id="445007at2759"/>
<protein>
    <submittedName>
        <fullName evidence="1">Phytanoyl-dioxygenase</fullName>
    </submittedName>
</protein>
<keyword evidence="2" id="KW-1185">Reference proteome</keyword>
<proteinExistence type="predicted"/>
<dbReference type="SUPFAM" id="SSF51197">
    <property type="entry name" value="Clavaminate synthase-like"/>
    <property type="match status" value="1"/>
</dbReference>
<gene>
    <name evidence="1" type="ORF">MSAN_01291900</name>
</gene>
<keyword evidence="1" id="KW-0560">Oxidoreductase</keyword>
<accession>A0A8H6YIS9</accession>
<comment type="caution">
    <text evidence="1">The sequence shown here is derived from an EMBL/GenBank/DDBJ whole genome shotgun (WGS) entry which is preliminary data.</text>
</comment>
<keyword evidence="1" id="KW-0223">Dioxygenase</keyword>
<dbReference type="PANTHER" id="PTHR31630:SF6">
    <property type="entry name" value="PHYTANOYL-COA DIOXYGENASE-RELATED"/>
    <property type="match status" value="1"/>
</dbReference>